<dbReference type="AlphaFoldDB" id="A0A392T7Y4"/>
<name>A0A392T7Y4_9FABA</name>
<dbReference type="GO" id="GO:0016874">
    <property type="term" value="F:ligase activity"/>
    <property type="evidence" value="ECO:0007669"/>
    <property type="project" value="UniProtKB-KW"/>
</dbReference>
<organism evidence="1 2">
    <name type="scientific">Trifolium medium</name>
    <dbReference type="NCBI Taxonomy" id="97028"/>
    <lineage>
        <taxon>Eukaryota</taxon>
        <taxon>Viridiplantae</taxon>
        <taxon>Streptophyta</taxon>
        <taxon>Embryophyta</taxon>
        <taxon>Tracheophyta</taxon>
        <taxon>Spermatophyta</taxon>
        <taxon>Magnoliopsida</taxon>
        <taxon>eudicotyledons</taxon>
        <taxon>Gunneridae</taxon>
        <taxon>Pentapetalae</taxon>
        <taxon>rosids</taxon>
        <taxon>fabids</taxon>
        <taxon>Fabales</taxon>
        <taxon>Fabaceae</taxon>
        <taxon>Papilionoideae</taxon>
        <taxon>50 kb inversion clade</taxon>
        <taxon>NPAAA clade</taxon>
        <taxon>Hologalegina</taxon>
        <taxon>IRL clade</taxon>
        <taxon>Trifolieae</taxon>
        <taxon>Trifolium</taxon>
    </lineage>
</organism>
<proteinExistence type="predicted"/>
<evidence type="ECO:0000313" key="1">
    <source>
        <dbReference type="EMBL" id="MCI56270.1"/>
    </source>
</evidence>
<sequence length="56" mass="6253">MMMREKAKLLHSRIPVDLNSDYNLGKAELLNEPVCCELFSLAAALRLLGECSFARA</sequence>
<comment type="caution">
    <text evidence="1">The sequence shown here is derived from an EMBL/GenBank/DDBJ whole genome shotgun (WGS) entry which is preliminary data.</text>
</comment>
<keyword evidence="1" id="KW-0436">Ligase</keyword>
<dbReference type="Proteomes" id="UP000265520">
    <property type="component" value="Unassembled WGS sequence"/>
</dbReference>
<protein>
    <submittedName>
        <fullName evidence="1">Histidine-tRNA ligase-like</fullName>
    </submittedName>
</protein>
<accession>A0A392T7Y4</accession>
<keyword evidence="2" id="KW-1185">Reference proteome</keyword>
<dbReference type="EMBL" id="LXQA010509748">
    <property type="protein sequence ID" value="MCI56270.1"/>
    <property type="molecule type" value="Genomic_DNA"/>
</dbReference>
<reference evidence="1 2" key="1">
    <citation type="journal article" date="2018" name="Front. Plant Sci.">
        <title>Red Clover (Trifolium pratense) and Zigzag Clover (T. medium) - A Picture of Genomic Similarities and Differences.</title>
        <authorList>
            <person name="Dluhosova J."/>
            <person name="Istvanek J."/>
            <person name="Nedelnik J."/>
            <person name="Repkova J."/>
        </authorList>
    </citation>
    <scope>NUCLEOTIDE SEQUENCE [LARGE SCALE GENOMIC DNA]</scope>
    <source>
        <strain evidence="2">cv. 10/8</strain>
        <tissue evidence="1">Leaf</tissue>
    </source>
</reference>
<evidence type="ECO:0000313" key="2">
    <source>
        <dbReference type="Proteomes" id="UP000265520"/>
    </source>
</evidence>